<dbReference type="AlphaFoldDB" id="A0A0M6WS12"/>
<dbReference type="Pfam" id="PF19568">
    <property type="entry name" value="Spore_III_AA"/>
    <property type="match status" value="1"/>
</dbReference>
<keyword evidence="6" id="KW-1185">Reference proteome</keyword>
<evidence type="ECO:0000256" key="2">
    <source>
        <dbReference type="ARBA" id="ARBA00022840"/>
    </source>
</evidence>
<keyword evidence="1" id="KW-0547">Nucleotide-binding</keyword>
<dbReference type="Proteomes" id="UP000095453">
    <property type="component" value="Unassembled WGS sequence"/>
</dbReference>
<proteinExistence type="predicted"/>
<dbReference type="RefSeq" id="WP_242853991.1">
    <property type="nucleotide sequence ID" value="NZ_CATWND010000008.1"/>
</dbReference>
<evidence type="ECO:0000256" key="1">
    <source>
        <dbReference type="ARBA" id="ARBA00022741"/>
    </source>
</evidence>
<reference evidence="4" key="2">
    <citation type="submission" date="2015-05" db="EMBL/GenBank/DDBJ databases">
        <authorList>
            <person name="Wang D.B."/>
            <person name="Wang M."/>
        </authorList>
    </citation>
    <scope>NUCLEOTIDE SEQUENCE [LARGE SCALE GENOMIC DNA]</scope>
    <source>
        <strain evidence="4">L1-83</strain>
    </source>
</reference>
<sequence>MCEIRLLFPVHMRTFFQDDTWQSGLEEIRVRVGQPIEFCYGSDNCYLIGKEKEQMFCSEKDYRRWEKDLYHASEADLREMLNYISNYSLYAYKEEIKQGYITIEGGHRVGVAGQTVLVDGKIAGISPITFLNIRIAHEKCGCAKKILPLIRQKNSIYNTLILSMPGAGKTTLLRDSIRALSNGEAYGIRLKVCVVDERSEIAASFHGVPQNDMGPRTDVMDGCGKAEGMQLLIRSMSPQIIAVDELGAESDFYAVEQALNCGSRVLGTIHAGNMKELSEKPYLKRWMERRLFQRFIFLEKETNGRRKMQVYDEHMERITC</sequence>
<dbReference type="STRING" id="360807.ERS852392_01934"/>
<organism evidence="4 6">
    <name type="scientific">Roseburia inulinivorans</name>
    <dbReference type="NCBI Taxonomy" id="360807"/>
    <lineage>
        <taxon>Bacteria</taxon>
        <taxon>Bacillati</taxon>
        <taxon>Bacillota</taxon>
        <taxon>Clostridia</taxon>
        <taxon>Lachnospirales</taxon>
        <taxon>Lachnospiraceae</taxon>
        <taxon>Roseburia</taxon>
    </lineage>
</organism>
<reference evidence="6" key="1">
    <citation type="submission" date="2015-05" db="EMBL/GenBank/DDBJ databases">
        <authorList>
            <consortium name="Pathogen Informatics"/>
        </authorList>
    </citation>
    <scope>NUCLEOTIDE SEQUENCE [LARGE SCALE GENOMIC DNA]</scope>
    <source>
        <strain evidence="5 7">2789STDY5608887</strain>
        <strain evidence="6">L1-83</strain>
    </source>
</reference>
<dbReference type="InterPro" id="IPR045735">
    <property type="entry name" value="Spore_III_AA_AAA+_ATPase"/>
</dbReference>
<dbReference type="InterPro" id="IPR027417">
    <property type="entry name" value="P-loop_NTPase"/>
</dbReference>
<evidence type="ECO:0000313" key="7">
    <source>
        <dbReference type="Proteomes" id="UP000095453"/>
    </source>
</evidence>
<dbReference type="EMBL" id="CYXX01000010">
    <property type="protein sequence ID" value="CUN03071.1"/>
    <property type="molecule type" value="Genomic_DNA"/>
</dbReference>
<name>A0A0M6WS12_9FIRM</name>
<evidence type="ECO:0000259" key="3">
    <source>
        <dbReference type="Pfam" id="PF19568"/>
    </source>
</evidence>
<dbReference type="SUPFAM" id="SSF52540">
    <property type="entry name" value="P-loop containing nucleoside triphosphate hydrolases"/>
    <property type="match status" value="1"/>
</dbReference>
<dbReference type="PANTHER" id="PTHR20953:SF3">
    <property type="entry name" value="P-LOOP CONTAINING NUCLEOSIDE TRIPHOSPHATE HYDROLASES SUPERFAMILY PROTEIN"/>
    <property type="match status" value="1"/>
</dbReference>
<dbReference type="NCBIfam" id="TIGR02858">
    <property type="entry name" value="spore_III_AA"/>
    <property type="match status" value="1"/>
</dbReference>
<keyword evidence="2" id="KW-0067">ATP-binding</keyword>
<evidence type="ECO:0000313" key="5">
    <source>
        <dbReference type="EMBL" id="CUN03071.1"/>
    </source>
</evidence>
<dbReference type="Proteomes" id="UP000049828">
    <property type="component" value="Unassembled WGS sequence"/>
</dbReference>
<dbReference type="GO" id="GO:0005524">
    <property type="term" value="F:ATP binding"/>
    <property type="evidence" value="ECO:0007669"/>
    <property type="project" value="UniProtKB-KW"/>
</dbReference>
<gene>
    <name evidence="5" type="ORF">ERS852444_01569</name>
    <name evidence="4" type="ORF">RIL183_05361</name>
</gene>
<feature type="domain" description="Stage III sporulation protein AA AAA+ ATPase" evidence="3">
    <location>
        <begin position="12"/>
        <end position="317"/>
    </location>
</feature>
<dbReference type="PANTHER" id="PTHR20953">
    <property type="entry name" value="KINASE-RELATED"/>
    <property type="match status" value="1"/>
</dbReference>
<dbReference type="EMBL" id="CVRS01000080">
    <property type="protein sequence ID" value="CRL40218.1"/>
    <property type="molecule type" value="Genomic_DNA"/>
</dbReference>
<dbReference type="Gene3D" id="3.40.50.300">
    <property type="entry name" value="P-loop containing nucleotide triphosphate hydrolases"/>
    <property type="match status" value="1"/>
</dbReference>
<evidence type="ECO:0000313" key="4">
    <source>
        <dbReference type="EMBL" id="CRL40218.1"/>
    </source>
</evidence>
<dbReference type="InterPro" id="IPR014217">
    <property type="entry name" value="Spore_III_AA"/>
</dbReference>
<protein>
    <submittedName>
        <fullName evidence="4">Stage III sporulation protein AA</fullName>
    </submittedName>
    <submittedName>
        <fullName evidence="5">Uncharacterized protein conserved in bacteria</fullName>
    </submittedName>
</protein>
<evidence type="ECO:0000313" key="6">
    <source>
        <dbReference type="Proteomes" id="UP000049828"/>
    </source>
</evidence>
<accession>A0A0M6WS12</accession>